<reference evidence="1" key="1">
    <citation type="submission" date="2014-09" db="EMBL/GenBank/DDBJ databases">
        <authorList>
            <person name="Magalhaes I.L.F."/>
            <person name="Oliveira U."/>
            <person name="Santos F.R."/>
            <person name="Vidigal T.H.D.A."/>
            <person name="Brescovit A.D."/>
            <person name="Santos A.J."/>
        </authorList>
    </citation>
    <scope>NUCLEOTIDE SEQUENCE</scope>
    <source>
        <tissue evidence="1">Shoot tissue taken approximately 20 cm above the soil surface</tissue>
    </source>
</reference>
<dbReference type="AlphaFoldDB" id="A0A0A8XV18"/>
<proteinExistence type="predicted"/>
<dbReference type="EMBL" id="GBRH01282353">
    <property type="protein sequence ID" value="JAD15542.1"/>
    <property type="molecule type" value="Transcribed_RNA"/>
</dbReference>
<evidence type="ECO:0000313" key="1">
    <source>
        <dbReference type="EMBL" id="JAD15542.1"/>
    </source>
</evidence>
<protein>
    <submittedName>
        <fullName evidence="1">Uncharacterized protein</fullName>
    </submittedName>
</protein>
<sequence>MKSNGCRLSNFDQCDVSLVENLTDFNFENLWPDS</sequence>
<reference evidence="1" key="2">
    <citation type="journal article" date="2015" name="Data Brief">
        <title>Shoot transcriptome of the giant reed, Arundo donax.</title>
        <authorList>
            <person name="Barrero R.A."/>
            <person name="Guerrero F.D."/>
            <person name="Moolhuijzen P."/>
            <person name="Goolsby J.A."/>
            <person name="Tidwell J."/>
            <person name="Bellgard S.E."/>
            <person name="Bellgard M.I."/>
        </authorList>
    </citation>
    <scope>NUCLEOTIDE SEQUENCE</scope>
    <source>
        <tissue evidence="1">Shoot tissue taken approximately 20 cm above the soil surface</tissue>
    </source>
</reference>
<organism evidence="1">
    <name type="scientific">Arundo donax</name>
    <name type="common">Giant reed</name>
    <name type="synonym">Donax arundinaceus</name>
    <dbReference type="NCBI Taxonomy" id="35708"/>
    <lineage>
        <taxon>Eukaryota</taxon>
        <taxon>Viridiplantae</taxon>
        <taxon>Streptophyta</taxon>
        <taxon>Embryophyta</taxon>
        <taxon>Tracheophyta</taxon>
        <taxon>Spermatophyta</taxon>
        <taxon>Magnoliopsida</taxon>
        <taxon>Liliopsida</taxon>
        <taxon>Poales</taxon>
        <taxon>Poaceae</taxon>
        <taxon>PACMAD clade</taxon>
        <taxon>Arundinoideae</taxon>
        <taxon>Arundineae</taxon>
        <taxon>Arundo</taxon>
    </lineage>
</organism>
<name>A0A0A8XV18_ARUDO</name>
<accession>A0A0A8XV18</accession>